<dbReference type="Proteomes" id="UP001164539">
    <property type="component" value="Chromosome 1"/>
</dbReference>
<reference evidence="1 2" key="1">
    <citation type="journal article" date="2023" name="Science">
        <title>Complex scaffold remodeling in plant triterpene biosynthesis.</title>
        <authorList>
            <person name="De La Pena R."/>
            <person name="Hodgson H."/>
            <person name="Liu J.C."/>
            <person name="Stephenson M.J."/>
            <person name="Martin A.C."/>
            <person name="Owen C."/>
            <person name="Harkess A."/>
            <person name="Leebens-Mack J."/>
            <person name="Jimenez L.E."/>
            <person name="Osbourn A."/>
            <person name="Sattely E.S."/>
        </authorList>
    </citation>
    <scope>NUCLEOTIDE SEQUENCE [LARGE SCALE GENOMIC DNA]</scope>
    <source>
        <strain evidence="2">cv. JPN11</strain>
        <tissue evidence="1">Leaf</tissue>
    </source>
</reference>
<protein>
    <submittedName>
        <fullName evidence="1">Long chain acyl-CoA synthetase</fullName>
    </submittedName>
</protein>
<keyword evidence="2" id="KW-1185">Reference proteome</keyword>
<proteinExistence type="predicted"/>
<sequence length="651" mass="73193">MKVFAAQVEEGKEGRDGKPAVGPVYRNLLARNGFPPSASDLTTSWDIFCTSVEKYPGNKMLGWRKFVDGKVGPYVWKTYKEVFEEVLQVGSALRASGAEPGCRIGIYGANCPQWIEAMEACNAHSLICVPLYDTLDHAEIDFVFIQDKKVSELLNPNCRSAARLKAIVCFTSLTEEEKERAMDIGIKPYSWHEFLQLGKENKSEVLPPQPFNICTIMYTSGTSGDPKGVVLTHETVATFVGGVDLFMDQFEDKMTTDDVYLSFLPLAHILDRMIEEYFFRKGASVGYYHGDLNALRDDLMELKPTLLAGVPRVFEKIHEGIKKALEELRPLRRRIFDALYKYKLYWMNMGYKQKDASPLADLLAFRKVKARLGGRLRLVICGGAPLSVEVEEFLRVTCCAFLIQGYGLTETCGPTTVGFPDEMCMAGTVGPVAVYSEMRLEEVSEMGYSPLDDPPCGEICVRGKTLFSGYYKNPELTKESMIDGWFHTGDIGQIFPNGVVKIIDRKKNLIKLSQGEYVALEYLENVYSIAPIVEDIWVYGNSFKSMLVAVVVPHEEETKKWAYSSGHAGSLSELCALDQLQNYVLSELKSTAGRKKLRGFEYIKGVILDPHPFDMERDLVTATLKKKRNKLLKHYQEEIDQLYGKLAAGRC</sequence>
<comment type="caution">
    <text evidence="1">The sequence shown here is derived from an EMBL/GenBank/DDBJ whole genome shotgun (WGS) entry which is preliminary data.</text>
</comment>
<evidence type="ECO:0000313" key="1">
    <source>
        <dbReference type="EMBL" id="KAJ4727849.1"/>
    </source>
</evidence>
<gene>
    <name evidence="1" type="ORF">OWV82_000884</name>
</gene>
<accession>A0ACC1YXE4</accession>
<name>A0ACC1YXE4_MELAZ</name>
<evidence type="ECO:0000313" key="2">
    <source>
        <dbReference type="Proteomes" id="UP001164539"/>
    </source>
</evidence>
<dbReference type="EMBL" id="CM051394">
    <property type="protein sequence ID" value="KAJ4727849.1"/>
    <property type="molecule type" value="Genomic_DNA"/>
</dbReference>
<organism evidence="1 2">
    <name type="scientific">Melia azedarach</name>
    <name type="common">Chinaberry tree</name>
    <dbReference type="NCBI Taxonomy" id="155640"/>
    <lineage>
        <taxon>Eukaryota</taxon>
        <taxon>Viridiplantae</taxon>
        <taxon>Streptophyta</taxon>
        <taxon>Embryophyta</taxon>
        <taxon>Tracheophyta</taxon>
        <taxon>Spermatophyta</taxon>
        <taxon>Magnoliopsida</taxon>
        <taxon>eudicotyledons</taxon>
        <taxon>Gunneridae</taxon>
        <taxon>Pentapetalae</taxon>
        <taxon>rosids</taxon>
        <taxon>malvids</taxon>
        <taxon>Sapindales</taxon>
        <taxon>Meliaceae</taxon>
        <taxon>Melia</taxon>
    </lineage>
</organism>